<dbReference type="Proteomes" id="UP000323521">
    <property type="component" value="Chromosome"/>
</dbReference>
<reference evidence="9 10" key="1">
    <citation type="submission" date="2016-10" db="EMBL/GenBank/DDBJ databases">
        <title>Complete Genome Sequence of Peptococcaceae strain DCMF.</title>
        <authorList>
            <person name="Edwards R.J."/>
            <person name="Holland S.I."/>
            <person name="Deshpande N.P."/>
            <person name="Wong Y.K."/>
            <person name="Ertan H."/>
            <person name="Manefield M."/>
            <person name="Russell T.L."/>
            <person name="Lee M.J."/>
        </authorList>
    </citation>
    <scope>NUCLEOTIDE SEQUENCE [LARGE SCALE GENOMIC DNA]</scope>
    <source>
        <strain evidence="9 10">DCMF</strain>
    </source>
</reference>
<dbReference type="Gene3D" id="1.10.10.10">
    <property type="entry name" value="Winged helix-like DNA-binding domain superfamily/Winged helix DNA-binding domain"/>
    <property type="match status" value="1"/>
</dbReference>
<dbReference type="PANTHER" id="PTHR43133:SF60">
    <property type="entry name" value="RNA POLYMERASE SIGMA FACTOR SIGV"/>
    <property type="match status" value="1"/>
</dbReference>
<evidence type="ECO:0000259" key="7">
    <source>
        <dbReference type="Pfam" id="PF08281"/>
    </source>
</evidence>
<gene>
    <name evidence="9" type="ORF">DCMF_17560</name>
</gene>
<dbReference type="SUPFAM" id="SSF88659">
    <property type="entry name" value="Sigma3 and sigma4 domains of RNA polymerase sigma factors"/>
    <property type="match status" value="1"/>
</dbReference>
<feature type="transmembrane region" description="Helical" evidence="5">
    <location>
        <begin position="251"/>
        <end position="273"/>
    </location>
</feature>
<dbReference type="InterPro" id="IPR039425">
    <property type="entry name" value="RNA_pol_sigma-70-like"/>
</dbReference>
<keyword evidence="5" id="KW-0812">Transmembrane</keyword>
<evidence type="ECO:0000256" key="5">
    <source>
        <dbReference type="SAM" id="Phobius"/>
    </source>
</evidence>
<feature type="domain" description="RNA polymerase sigma factor 70 region 4 type 2" evidence="7">
    <location>
        <begin position="121"/>
        <end position="172"/>
    </location>
</feature>
<accession>A0A3G1KV51</accession>
<keyword evidence="10" id="KW-1185">Reference proteome</keyword>
<dbReference type="GO" id="GO:0006352">
    <property type="term" value="P:DNA-templated transcription initiation"/>
    <property type="evidence" value="ECO:0007669"/>
    <property type="project" value="InterPro"/>
</dbReference>
<feature type="domain" description="RNA polymerase sigma-70 region 2" evidence="6">
    <location>
        <begin position="21"/>
        <end position="89"/>
    </location>
</feature>
<dbReference type="EMBL" id="CP017634">
    <property type="protein sequence ID" value="ATW26329.1"/>
    <property type="molecule type" value="Genomic_DNA"/>
</dbReference>
<dbReference type="GO" id="GO:0003677">
    <property type="term" value="F:DNA binding"/>
    <property type="evidence" value="ECO:0007669"/>
    <property type="project" value="InterPro"/>
</dbReference>
<protein>
    <recommendedName>
        <fullName evidence="11">Sigma-70 family RNA polymerase sigma factor</fullName>
    </recommendedName>
</protein>
<organism evidence="9 10">
    <name type="scientific">Formimonas warabiya</name>
    <dbReference type="NCBI Taxonomy" id="1761012"/>
    <lineage>
        <taxon>Bacteria</taxon>
        <taxon>Bacillati</taxon>
        <taxon>Bacillota</taxon>
        <taxon>Clostridia</taxon>
        <taxon>Eubacteriales</taxon>
        <taxon>Peptococcaceae</taxon>
        <taxon>Candidatus Formimonas</taxon>
    </lineage>
</organism>
<evidence type="ECO:0000256" key="1">
    <source>
        <dbReference type="ARBA" id="ARBA00010641"/>
    </source>
</evidence>
<keyword evidence="3" id="KW-0731">Sigma factor</keyword>
<dbReference type="InterPro" id="IPR013249">
    <property type="entry name" value="RNA_pol_sigma70_r4_t2"/>
</dbReference>
<evidence type="ECO:0000259" key="8">
    <source>
        <dbReference type="Pfam" id="PF14285"/>
    </source>
</evidence>
<dbReference type="CDD" id="cd06171">
    <property type="entry name" value="Sigma70_r4"/>
    <property type="match status" value="1"/>
</dbReference>
<evidence type="ECO:0000313" key="10">
    <source>
        <dbReference type="Proteomes" id="UP000323521"/>
    </source>
</evidence>
<keyword evidence="2" id="KW-0805">Transcription regulation</keyword>
<evidence type="ECO:0000256" key="3">
    <source>
        <dbReference type="ARBA" id="ARBA00023082"/>
    </source>
</evidence>
<dbReference type="RefSeq" id="WP_148135628.1">
    <property type="nucleotide sequence ID" value="NZ_CP017634.1"/>
</dbReference>
<dbReference type="AlphaFoldDB" id="A0A3G1KV51"/>
<evidence type="ECO:0000259" key="6">
    <source>
        <dbReference type="Pfam" id="PF04542"/>
    </source>
</evidence>
<sequence>MLIYLMAIESQSERDKVEQIYIQYKQLMYYVAYSVLQDRQFAEDAVHESFLKIIVCLDKFSDISCNKSKGLIVIITRNTSLDILRKSKKIAQIALDDVAYTLESNESSPADFVTAADGYKLLLQCISHLDHKYTDALYLKYVYNYDDKEIAKILHITDDHVRVRLHRAKKSCGKYWGRRGCTMNKEQQQEKLFDAMLAIALEEDFEKRMEQLPSEEELAKIHPVSLELTARMEKTIKNYRHKTRIRQMTRFGGKIAAVVAILLVGSFGVLMSVEASRVQVLNTIMEYQKEFIRFSFKEENTDFQKSPYRLGYIPDGFKEKETRKAGAGFTTKYLNSQGNEIIFDQTPLKESGSMAVDNENTNFMKIDIGGYPAYLFEGKTKADRTIIIWRNSVYHFELISYLDKNELLKIAESVAVNK</sequence>
<dbReference type="InterPro" id="IPR007627">
    <property type="entry name" value="RNA_pol_sigma70_r2"/>
</dbReference>
<dbReference type="SUPFAM" id="SSF88946">
    <property type="entry name" value="Sigma2 domain of RNA polymerase sigma factors"/>
    <property type="match status" value="1"/>
</dbReference>
<dbReference type="GO" id="GO:0016987">
    <property type="term" value="F:sigma factor activity"/>
    <property type="evidence" value="ECO:0007669"/>
    <property type="project" value="UniProtKB-KW"/>
</dbReference>
<dbReference type="InterPro" id="IPR013324">
    <property type="entry name" value="RNA_pol_sigma_r3/r4-like"/>
</dbReference>
<keyword evidence="5" id="KW-1133">Transmembrane helix</keyword>
<dbReference type="Pfam" id="PF08281">
    <property type="entry name" value="Sigma70_r4_2"/>
    <property type="match status" value="1"/>
</dbReference>
<name>A0A3G1KV51_FORW1</name>
<dbReference type="InterPro" id="IPR013325">
    <property type="entry name" value="RNA_pol_sigma_r2"/>
</dbReference>
<comment type="similarity">
    <text evidence="1">Belongs to the sigma-70 factor family. ECF subfamily.</text>
</comment>
<evidence type="ECO:0000313" key="9">
    <source>
        <dbReference type="EMBL" id="ATW26329.1"/>
    </source>
</evidence>
<dbReference type="NCBIfam" id="TIGR02937">
    <property type="entry name" value="sigma70-ECF"/>
    <property type="match status" value="1"/>
</dbReference>
<dbReference type="Gene3D" id="1.10.1740.10">
    <property type="match status" value="1"/>
</dbReference>
<dbReference type="Pfam" id="PF04542">
    <property type="entry name" value="Sigma70_r2"/>
    <property type="match status" value="1"/>
</dbReference>
<dbReference type="PANTHER" id="PTHR43133">
    <property type="entry name" value="RNA POLYMERASE ECF-TYPE SIGMA FACTO"/>
    <property type="match status" value="1"/>
</dbReference>
<feature type="domain" description="DUF4367" evidence="8">
    <location>
        <begin position="308"/>
        <end position="414"/>
    </location>
</feature>
<dbReference type="InterPro" id="IPR025377">
    <property type="entry name" value="DUF4367"/>
</dbReference>
<dbReference type="Pfam" id="PF14285">
    <property type="entry name" value="DUF4367"/>
    <property type="match status" value="1"/>
</dbReference>
<evidence type="ECO:0000256" key="2">
    <source>
        <dbReference type="ARBA" id="ARBA00023015"/>
    </source>
</evidence>
<keyword evidence="5" id="KW-0472">Membrane</keyword>
<dbReference type="InterPro" id="IPR014284">
    <property type="entry name" value="RNA_pol_sigma-70_dom"/>
</dbReference>
<dbReference type="OrthoDB" id="9784984at2"/>
<proteinExistence type="inferred from homology"/>
<dbReference type="InterPro" id="IPR036388">
    <property type="entry name" value="WH-like_DNA-bd_sf"/>
</dbReference>
<dbReference type="KEGG" id="fwa:DCMF_17560"/>
<evidence type="ECO:0000256" key="4">
    <source>
        <dbReference type="ARBA" id="ARBA00023163"/>
    </source>
</evidence>
<keyword evidence="4" id="KW-0804">Transcription</keyword>
<evidence type="ECO:0008006" key="11">
    <source>
        <dbReference type="Google" id="ProtNLM"/>
    </source>
</evidence>